<name>V6IV63_9BACL</name>
<protein>
    <submittedName>
        <fullName evidence="2">Uncharacterized protein</fullName>
    </submittedName>
</protein>
<keyword evidence="3" id="KW-1185">Reference proteome</keyword>
<gene>
    <name evidence="2" type="ORF">P343_13910</name>
</gene>
<dbReference type="EMBL" id="AWTC01000014">
    <property type="protein sequence ID" value="EST11088.1"/>
    <property type="molecule type" value="Genomic_DNA"/>
</dbReference>
<dbReference type="STRING" id="1395513.P343_13910"/>
<evidence type="ECO:0000313" key="2">
    <source>
        <dbReference type="EMBL" id="EST11088.1"/>
    </source>
</evidence>
<reference evidence="2 3" key="1">
    <citation type="journal article" date="2013" name="Genome Announc.">
        <title>Genome Sequence of Sporolactobacillus laevolacticus DSM442, an Efficient Polymer-Grade D-Lactate Producer from Agricultural Waste Cottonseed as a Nitrogen Source.</title>
        <authorList>
            <person name="Wang H."/>
            <person name="Wang L."/>
            <person name="Ju J."/>
            <person name="Yu B."/>
            <person name="Ma Y."/>
        </authorList>
    </citation>
    <scope>NUCLEOTIDE SEQUENCE [LARGE SCALE GENOMIC DNA]</scope>
    <source>
        <strain evidence="2 3">DSM 442</strain>
    </source>
</reference>
<accession>V6IV63</accession>
<proteinExistence type="predicted"/>
<feature type="compositionally biased region" description="Polar residues" evidence="1">
    <location>
        <begin position="1"/>
        <end position="15"/>
    </location>
</feature>
<evidence type="ECO:0000313" key="3">
    <source>
        <dbReference type="Proteomes" id="UP000018296"/>
    </source>
</evidence>
<sequence>MRSPKEQTNSESLRQTGLIVDAPLESATGLPKGIPLEA</sequence>
<dbReference type="Proteomes" id="UP000018296">
    <property type="component" value="Unassembled WGS sequence"/>
</dbReference>
<comment type="caution">
    <text evidence="2">The sequence shown here is derived from an EMBL/GenBank/DDBJ whole genome shotgun (WGS) entry which is preliminary data.</text>
</comment>
<organism evidence="2 3">
    <name type="scientific">Sporolactobacillus laevolacticus DSM 442</name>
    <dbReference type="NCBI Taxonomy" id="1395513"/>
    <lineage>
        <taxon>Bacteria</taxon>
        <taxon>Bacillati</taxon>
        <taxon>Bacillota</taxon>
        <taxon>Bacilli</taxon>
        <taxon>Bacillales</taxon>
        <taxon>Sporolactobacillaceae</taxon>
        <taxon>Sporolactobacillus</taxon>
    </lineage>
</organism>
<dbReference type="AlphaFoldDB" id="V6IV63"/>
<feature type="region of interest" description="Disordered" evidence="1">
    <location>
        <begin position="1"/>
        <end position="38"/>
    </location>
</feature>
<evidence type="ECO:0000256" key="1">
    <source>
        <dbReference type="SAM" id="MobiDB-lite"/>
    </source>
</evidence>